<keyword evidence="1" id="KW-0472">Membrane</keyword>
<dbReference type="PANTHER" id="PTHR43751:SF3">
    <property type="entry name" value="SULFATASE N-TERMINAL DOMAIN-CONTAINING PROTEIN"/>
    <property type="match status" value="1"/>
</dbReference>
<proteinExistence type="predicted"/>
<dbReference type="InterPro" id="IPR052701">
    <property type="entry name" value="GAG_Ulvan_Degrading_Sulfatases"/>
</dbReference>
<reference evidence="3 4" key="1">
    <citation type="journal article" date="2016" name="PLoS Pathog.">
        <title>Biosynthesis of antibiotic leucinostatins in bio-control fungus Purpureocillium lilacinum and their inhibition on phytophthora revealed by genome mining.</title>
        <authorList>
            <person name="Wang G."/>
            <person name="Liu Z."/>
            <person name="Lin R."/>
            <person name="Li E."/>
            <person name="Mao Z."/>
            <person name="Ling J."/>
            <person name="Yang Y."/>
            <person name="Yin W.B."/>
            <person name="Xie B."/>
        </authorList>
    </citation>
    <scope>NUCLEOTIDE SEQUENCE [LARGE SCALE GENOMIC DNA]</scope>
    <source>
        <strain evidence="3">170</strain>
    </source>
</reference>
<gene>
    <name evidence="3" type="ORF">VFPPC_11950</name>
</gene>
<dbReference type="SUPFAM" id="SSF53649">
    <property type="entry name" value="Alkaline phosphatase-like"/>
    <property type="match status" value="1"/>
</dbReference>
<name>A0A179FWK7_METCM</name>
<keyword evidence="4" id="KW-1185">Reference proteome</keyword>
<dbReference type="Proteomes" id="UP000078397">
    <property type="component" value="Unassembled WGS sequence"/>
</dbReference>
<keyword evidence="1" id="KW-0812">Transmembrane</keyword>
<dbReference type="RefSeq" id="XP_018146155.2">
    <property type="nucleotide sequence ID" value="XM_018289984.2"/>
</dbReference>
<keyword evidence="1" id="KW-1133">Transmembrane helix</keyword>
<sequence length="746" mass="84097">MDTSNTCGSNRHFLDRLREIHWRNIAFANDASSRALMLSGLFTLVAVACGLVFLAWVLQDLLFAGVGLATDVVKWPFHQALRRSPRYFGDSGYTAVNTNTDNDDDIEYLGKRRPNNTIISKSMLLTRRYRPLLRAALYFSVTCILLSQVVLIAIRPHESSLIFLSWTSALLPFIDFSSSSPNLDKLKPFFGNSVEHNWDNRTAVAHINPASLPWLSRETDLPGFSDWYNANKHYNASLDPLKISNLDSELLPGLQNTLKDIEVRNVLMIFLESTRKDVFPIKKHGLVWDKLANTFANGQLPADAEKLLESLTPNANFITGDYNDGLTHPAKPERRGGINFNNAYTTATYTLKSLTGTLCGISPLVADFNLEYNHHIYQPCLAQIFDALNHANASTGKEFTSYPWQSSFMQSVTLDFDKFDQLMLALGYKSENLIDKEYLKSSAAKFGKVDLPDVNYFGMVEAPLEDYIRDSFSSARKNNERVFLSHITSTSHHPFGMPVEETYVPVANGHGFEDLSHYINAIGYDDRWLRKILDILEEEGAANNTLVVLVGDHGLSMPENDMVSAYYNPNVGNLHVPLVFSHPQLPAIEVNDAVVASQILPTVLDILLETNSLNTDHKTAVRELLSNYEGQSLVRKQVSTSATGQGNWQFTIVNPGRAMLSVRDARQPALRLIVPIIDNIEWRFTNITADPKEEQPVLGFDFASFLQQIEKSHGRQTAEWAEEAAFVSRWWVEENSRRWRYGPYSE</sequence>
<dbReference type="InterPro" id="IPR017850">
    <property type="entry name" value="Alkaline_phosphatase_core_sf"/>
</dbReference>
<dbReference type="KEGG" id="pchm:VFPPC_11950"/>
<feature type="transmembrane region" description="Helical" evidence="1">
    <location>
        <begin position="36"/>
        <end position="58"/>
    </location>
</feature>
<evidence type="ECO:0000256" key="1">
    <source>
        <dbReference type="SAM" id="Phobius"/>
    </source>
</evidence>
<organism evidence="3 4">
    <name type="scientific">Pochonia chlamydosporia 170</name>
    <dbReference type="NCBI Taxonomy" id="1380566"/>
    <lineage>
        <taxon>Eukaryota</taxon>
        <taxon>Fungi</taxon>
        <taxon>Dikarya</taxon>
        <taxon>Ascomycota</taxon>
        <taxon>Pezizomycotina</taxon>
        <taxon>Sordariomycetes</taxon>
        <taxon>Hypocreomycetidae</taxon>
        <taxon>Hypocreales</taxon>
        <taxon>Clavicipitaceae</taxon>
        <taxon>Pochonia</taxon>
    </lineage>
</organism>
<protein>
    <submittedName>
        <fullName evidence="3">Sulfatase domain-containing protein</fullName>
    </submittedName>
</protein>
<evidence type="ECO:0000313" key="4">
    <source>
        <dbReference type="Proteomes" id="UP000078397"/>
    </source>
</evidence>
<dbReference type="PANTHER" id="PTHR43751">
    <property type="entry name" value="SULFATASE"/>
    <property type="match status" value="1"/>
</dbReference>
<dbReference type="InterPro" id="IPR000917">
    <property type="entry name" value="Sulfatase_N"/>
</dbReference>
<dbReference type="AlphaFoldDB" id="A0A179FWK7"/>
<evidence type="ECO:0000313" key="3">
    <source>
        <dbReference type="EMBL" id="OAQ69618.2"/>
    </source>
</evidence>
<dbReference type="Gene3D" id="3.40.720.10">
    <property type="entry name" value="Alkaline Phosphatase, subunit A"/>
    <property type="match status" value="1"/>
</dbReference>
<feature type="domain" description="Sulfatase N-terminal" evidence="2">
    <location>
        <begin position="333"/>
        <end position="606"/>
    </location>
</feature>
<dbReference type="GeneID" id="28853978"/>
<comment type="caution">
    <text evidence="3">The sequence shown here is derived from an EMBL/GenBank/DDBJ whole genome shotgun (WGS) entry which is preliminary data.</text>
</comment>
<dbReference type="Pfam" id="PF00884">
    <property type="entry name" value="Sulfatase"/>
    <property type="match status" value="1"/>
</dbReference>
<accession>A0A179FWK7</accession>
<feature type="transmembrane region" description="Helical" evidence="1">
    <location>
        <begin position="132"/>
        <end position="154"/>
    </location>
</feature>
<dbReference type="EMBL" id="LSBJ02000002">
    <property type="protein sequence ID" value="OAQ69618.2"/>
    <property type="molecule type" value="Genomic_DNA"/>
</dbReference>
<dbReference type="OrthoDB" id="103349at2759"/>
<evidence type="ECO:0000259" key="2">
    <source>
        <dbReference type="Pfam" id="PF00884"/>
    </source>
</evidence>